<accession>A0A1V9X9Z7</accession>
<name>A0A1V9X9Z7_9ACAR</name>
<dbReference type="Proteomes" id="UP000192247">
    <property type="component" value="Unassembled WGS sequence"/>
</dbReference>
<evidence type="ECO:0000313" key="1">
    <source>
        <dbReference type="EMBL" id="OQR70246.1"/>
    </source>
</evidence>
<proteinExistence type="predicted"/>
<evidence type="ECO:0000313" key="2">
    <source>
        <dbReference type="Proteomes" id="UP000192247"/>
    </source>
</evidence>
<organism evidence="1 2">
    <name type="scientific">Tropilaelaps mercedesae</name>
    <dbReference type="NCBI Taxonomy" id="418985"/>
    <lineage>
        <taxon>Eukaryota</taxon>
        <taxon>Metazoa</taxon>
        <taxon>Ecdysozoa</taxon>
        <taxon>Arthropoda</taxon>
        <taxon>Chelicerata</taxon>
        <taxon>Arachnida</taxon>
        <taxon>Acari</taxon>
        <taxon>Parasitiformes</taxon>
        <taxon>Mesostigmata</taxon>
        <taxon>Gamasina</taxon>
        <taxon>Dermanyssoidea</taxon>
        <taxon>Laelapidae</taxon>
        <taxon>Tropilaelaps</taxon>
    </lineage>
</organism>
<reference evidence="1 2" key="1">
    <citation type="journal article" date="2017" name="Gigascience">
        <title>Draft genome of the honey bee ectoparasitic mite, Tropilaelaps mercedesae, is shaped by the parasitic life history.</title>
        <authorList>
            <person name="Dong X."/>
            <person name="Armstrong S.D."/>
            <person name="Xia D."/>
            <person name="Makepeace B.L."/>
            <person name="Darby A.C."/>
            <person name="Kadowaki T."/>
        </authorList>
    </citation>
    <scope>NUCLEOTIDE SEQUENCE [LARGE SCALE GENOMIC DNA]</scope>
    <source>
        <strain evidence="1">Wuxi-XJTLU</strain>
    </source>
</reference>
<protein>
    <submittedName>
        <fullName evidence="1">Uncharacterized protein</fullName>
    </submittedName>
</protein>
<gene>
    <name evidence="1" type="ORF">BIW11_04197</name>
</gene>
<dbReference type="InParanoid" id="A0A1V9X9Z7"/>
<keyword evidence="2" id="KW-1185">Reference proteome</keyword>
<sequence length="137" mass="14869">MLRAPPAKSGQEETANVWRSLAASLDLAGSSVEAGRGRFIPCVAVTGHKQVQAFQCFPSASDPPSRRLSIEFRGSPFPPLLIGLLGRGWRKPVEPLSCGKLSCACTFQRVFVRPCEIEPTRRSGDCSVLLLFSFMAC</sequence>
<dbReference type="AlphaFoldDB" id="A0A1V9X9Z7"/>
<comment type="caution">
    <text evidence="1">The sequence shown here is derived from an EMBL/GenBank/DDBJ whole genome shotgun (WGS) entry which is preliminary data.</text>
</comment>
<dbReference type="EMBL" id="MNPL01018149">
    <property type="protein sequence ID" value="OQR70246.1"/>
    <property type="molecule type" value="Genomic_DNA"/>
</dbReference>